<evidence type="ECO:0000256" key="1">
    <source>
        <dbReference type="SAM" id="SignalP"/>
    </source>
</evidence>
<proteinExistence type="predicted"/>
<dbReference type="RefSeq" id="WP_291776515.1">
    <property type="nucleotide sequence ID" value="NZ_CP146369.1"/>
</dbReference>
<keyword evidence="1" id="KW-0732">Signal</keyword>
<sequence>MIAGDARKLAVAAVGALGVLGLAGQASAQAKCNLSLDPAVDQWVIRYNPLEDDAAYRTFDMALVNTGQTPCNGRFSVSLRGEPFGLGSPGSRVRVPYAMRDEQSTADITPRSGVSGIVTGAQIHVPKEGRELARIGVAVRPPANLPYGRYSQVAYIALQAADGEVHAERPVTIVLEMAAAAMIGLKGEFTRQNGVPTINLGELNEGTRALNTSVYVHSTGGYRVSVTSQNLGKLRQAGTAWSIDYGLQMGSRQVNLTAPYSFDVASAQARNDDYPLTVRIGDTSGKRAGDYSDTLTFTVAAI</sequence>
<evidence type="ECO:0000313" key="2">
    <source>
        <dbReference type="EMBL" id="WWT55968.1"/>
    </source>
</evidence>
<dbReference type="Proteomes" id="UP001363460">
    <property type="component" value="Chromosome"/>
</dbReference>
<organism evidence="2 3">
    <name type="scientific">Brevundimonas olei</name>
    <dbReference type="NCBI Taxonomy" id="657642"/>
    <lineage>
        <taxon>Bacteria</taxon>
        <taxon>Pseudomonadati</taxon>
        <taxon>Pseudomonadota</taxon>
        <taxon>Alphaproteobacteria</taxon>
        <taxon>Caulobacterales</taxon>
        <taxon>Caulobacteraceae</taxon>
        <taxon>Brevundimonas</taxon>
    </lineage>
</organism>
<dbReference type="EMBL" id="CP146369">
    <property type="protein sequence ID" value="WWT55968.1"/>
    <property type="molecule type" value="Genomic_DNA"/>
</dbReference>
<accession>A0ABZ2IG87</accession>
<keyword evidence="3" id="KW-1185">Reference proteome</keyword>
<protein>
    <recommendedName>
        <fullName evidence="4">Spore coat protein U domain-containing protein</fullName>
    </recommendedName>
</protein>
<feature type="chain" id="PRO_5045191760" description="Spore coat protein U domain-containing protein" evidence="1">
    <location>
        <begin position="29"/>
        <end position="302"/>
    </location>
</feature>
<feature type="signal peptide" evidence="1">
    <location>
        <begin position="1"/>
        <end position="28"/>
    </location>
</feature>
<reference evidence="2 3" key="1">
    <citation type="submission" date="2024-02" db="EMBL/GenBank/DDBJ databases">
        <title>Distribution and functional of Brevundimonas-related endobacteria within Verticillium dahliae.</title>
        <authorList>
            <person name="Zeng H."/>
        </authorList>
    </citation>
    <scope>NUCLEOTIDE SEQUENCE [LARGE SCALE GENOMIC DNA]</scope>
    <source>
        <strain evidence="2 3">TRM 44200</strain>
    </source>
</reference>
<name>A0ABZ2IG87_9CAUL</name>
<gene>
    <name evidence="2" type="ORF">V8J38_05895</name>
</gene>
<evidence type="ECO:0008006" key="4">
    <source>
        <dbReference type="Google" id="ProtNLM"/>
    </source>
</evidence>
<evidence type="ECO:0000313" key="3">
    <source>
        <dbReference type="Proteomes" id="UP001363460"/>
    </source>
</evidence>